<feature type="compositionally biased region" description="Polar residues" evidence="1">
    <location>
        <begin position="1"/>
        <end position="16"/>
    </location>
</feature>
<dbReference type="OrthoDB" id="3791063at2759"/>
<reference evidence="2" key="1">
    <citation type="journal article" date="2020" name="Stud. Mycol.">
        <title>101 Dothideomycetes genomes: a test case for predicting lifestyles and emergence of pathogens.</title>
        <authorList>
            <person name="Haridas S."/>
            <person name="Albert R."/>
            <person name="Binder M."/>
            <person name="Bloem J."/>
            <person name="Labutti K."/>
            <person name="Salamov A."/>
            <person name="Andreopoulos B."/>
            <person name="Baker S."/>
            <person name="Barry K."/>
            <person name="Bills G."/>
            <person name="Bluhm B."/>
            <person name="Cannon C."/>
            <person name="Castanera R."/>
            <person name="Culley D."/>
            <person name="Daum C."/>
            <person name="Ezra D."/>
            <person name="Gonzalez J."/>
            <person name="Henrissat B."/>
            <person name="Kuo A."/>
            <person name="Liang C."/>
            <person name="Lipzen A."/>
            <person name="Lutzoni F."/>
            <person name="Magnuson J."/>
            <person name="Mondo S."/>
            <person name="Nolan M."/>
            <person name="Ohm R."/>
            <person name="Pangilinan J."/>
            <person name="Park H.-J."/>
            <person name="Ramirez L."/>
            <person name="Alfaro M."/>
            <person name="Sun H."/>
            <person name="Tritt A."/>
            <person name="Yoshinaga Y."/>
            <person name="Zwiers L.-H."/>
            <person name="Turgeon B."/>
            <person name="Goodwin S."/>
            <person name="Spatafora J."/>
            <person name="Crous P."/>
            <person name="Grigoriev I."/>
        </authorList>
    </citation>
    <scope>NUCLEOTIDE SEQUENCE</scope>
    <source>
        <strain evidence="2">CBS 279.74</strain>
    </source>
</reference>
<name>A0A6G1K0G5_9PLEO</name>
<organism evidence="2 3">
    <name type="scientific">Pleomassaria siparia CBS 279.74</name>
    <dbReference type="NCBI Taxonomy" id="1314801"/>
    <lineage>
        <taxon>Eukaryota</taxon>
        <taxon>Fungi</taxon>
        <taxon>Dikarya</taxon>
        <taxon>Ascomycota</taxon>
        <taxon>Pezizomycotina</taxon>
        <taxon>Dothideomycetes</taxon>
        <taxon>Pleosporomycetidae</taxon>
        <taxon>Pleosporales</taxon>
        <taxon>Pleomassariaceae</taxon>
        <taxon>Pleomassaria</taxon>
    </lineage>
</organism>
<accession>A0A6G1K0G5</accession>
<dbReference type="Proteomes" id="UP000799428">
    <property type="component" value="Unassembled WGS sequence"/>
</dbReference>
<feature type="compositionally biased region" description="Basic and acidic residues" evidence="1">
    <location>
        <begin position="671"/>
        <end position="681"/>
    </location>
</feature>
<feature type="region of interest" description="Disordered" evidence="1">
    <location>
        <begin position="434"/>
        <end position="587"/>
    </location>
</feature>
<keyword evidence="3" id="KW-1185">Reference proteome</keyword>
<feature type="compositionally biased region" description="Pro residues" evidence="1">
    <location>
        <begin position="264"/>
        <end position="278"/>
    </location>
</feature>
<feature type="compositionally biased region" description="Basic and acidic residues" evidence="1">
    <location>
        <begin position="540"/>
        <end position="574"/>
    </location>
</feature>
<feature type="compositionally biased region" description="Low complexity" evidence="1">
    <location>
        <begin position="345"/>
        <end position="358"/>
    </location>
</feature>
<gene>
    <name evidence="2" type="ORF">K504DRAFT_505612</name>
</gene>
<feature type="region of interest" description="Disordered" evidence="1">
    <location>
        <begin position="243"/>
        <end position="419"/>
    </location>
</feature>
<feature type="compositionally biased region" description="Low complexity" evidence="1">
    <location>
        <begin position="312"/>
        <end position="330"/>
    </location>
</feature>
<feature type="compositionally biased region" description="Low complexity" evidence="1">
    <location>
        <begin position="504"/>
        <end position="515"/>
    </location>
</feature>
<feature type="compositionally biased region" description="Basic residues" evidence="1">
    <location>
        <begin position="661"/>
        <end position="670"/>
    </location>
</feature>
<feature type="compositionally biased region" description="Basic residues" evidence="1">
    <location>
        <begin position="480"/>
        <end position="489"/>
    </location>
</feature>
<protein>
    <submittedName>
        <fullName evidence="2">Uncharacterized protein</fullName>
    </submittedName>
</protein>
<evidence type="ECO:0000256" key="1">
    <source>
        <dbReference type="SAM" id="MobiDB-lite"/>
    </source>
</evidence>
<proteinExistence type="predicted"/>
<feature type="compositionally biased region" description="Pro residues" evidence="1">
    <location>
        <begin position="285"/>
        <end position="296"/>
    </location>
</feature>
<dbReference type="AlphaFoldDB" id="A0A6G1K0G5"/>
<feature type="region of interest" description="Disordered" evidence="1">
    <location>
        <begin position="1"/>
        <end position="30"/>
    </location>
</feature>
<evidence type="ECO:0000313" key="3">
    <source>
        <dbReference type="Proteomes" id="UP000799428"/>
    </source>
</evidence>
<feature type="compositionally biased region" description="Acidic residues" evidence="1">
    <location>
        <begin position="408"/>
        <end position="419"/>
    </location>
</feature>
<dbReference type="EMBL" id="MU005777">
    <property type="protein sequence ID" value="KAF2705887.1"/>
    <property type="molecule type" value="Genomic_DNA"/>
</dbReference>
<sequence>MRSQFQPLTDPRSQNMDHVPYPGLNSSREMDHPSLQHIQRGHANPDPQVACWTAKKGKYLHWRDVEPKPQRLTPRELQDELARVCASKVPVNRTLNQIPSDSAREILDNLIDKQNEILYQRNPSIEWMIAGLELDWKNLNRREHQLIGMDIILQTRPRDLSPDSLLSSRAKPTLPRNSYDFHDSMHSTRPNVGQQDQFHHSMNPILIQGPHQKDNYGLVPNAGREQQLDHPQRRDSIMGQEQYLDQHQGRPPVQGQGLAHGPPILAPPPHPPPPPPPNVSQHPFHLPPPPPPPPPALSKQQPHQTQHEQHQPQHTQHQQPSTRHQQQHVQNQKAPKMQHHHKVQIHQQGQQQHPHQNQPKSMPGSFPESGTFPSVRHEQSHSPFVDIFNPHTLKKQKSRPSDLHQDYSEDSLTDFDNEVETDWEVSDSIFSCTSNEESSYRTIAGRSRSTGRKQSHSRSQSRSQMKARSSSRGRDEKFHPHGKNSHQSKNKLDPPPIGKYSGGSTSPKSNSPRSSAGALPPQPQQIHIHMSPAPTIATGRDSDHRIDAGRHGDRRMGSDRDRDRDRDRKSDKDQFHRRKNLMHSTFEPCSPSFTKMVYGHQTSPNSSTGHNIDTTSYADGMSSVYSFDDDNHNVFSKPAYRPHQSRTNSHIHSEVEAHPSRQSRLHHRKRDGPFQKKPEPFQRDLAIRSRSRHPKADDYPHQIRLPHHNHAIVSHGDGVHQIGESHYKDHDTSASWPPQPHPQALMVRRNSVQVPFSHAHEQQVLPRYQPQQTQSYSVVDPIVKPPYYSQQQQPHYAIAEVAQESPDFLVHDVVEATLEALQQKGINVVEHMQPTQSQAQYAQVQSQVRRPLLRRNTGSMSNRGMDRGMDMAMEREREVDAWANPHGSITGYEGGAGIGMQAPMVVERVPVPGGYRFVNV</sequence>
<evidence type="ECO:0000313" key="2">
    <source>
        <dbReference type="EMBL" id="KAF2705887.1"/>
    </source>
</evidence>
<feature type="region of interest" description="Disordered" evidence="1">
    <location>
        <begin position="641"/>
        <end position="681"/>
    </location>
</feature>